<keyword evidence="6" id="KW-0256">Endoplasmic reticulum</keyword>
<evidence type="ECO:0000313" key="13">
    <source>
        <dbReference type="EMBL" id="KAK3333301.1"/>
    </source>
</evidence>
<feature type="transmembrane region" description="Helical" evidence="11">
    <location>
        <begin position="218"/>
        <end position="243"/>
    </location>
</feature>
<evidence type="ECO:0000256" key="6">
    <source>
        <dbReference type="ARBA" id="ARBA00022824"/>
    </source>
</evidence>
<keyword evidence="5" id="KW-0378">Hydrolase</keyword>
<evidence type="ECO:0000256" key="3">
    <source>
        <dbReference type="ARBA" id="ARBA00022670"/>
    </source>
</evidence>
<feature type="transmembrane region" description="Helical" evidence="11">
    <location>
        <begin position="289"/>
        <end position="308"/>
    </location>
</feature>
<dbReference type="Proteomes" id="UP001286456">
    <property type="component" value="Unassembled WGS sequence"/>
</dbReference>
<evidence type="ECO:0000259" key="12">
    <source>
        <dbReference type="Pfam" id="PF02517"/>
    </source>
</evidence>
<comment type="catalytic activity">
    <reaction evidence="9">
        <text>Hydrolyzes the peptide bond -P2-(S-farnesyl or geranylgeranyl)C-P1'-P2'-P3'-COOH where P1' and P2' are amino acids with aliphatic sidechains and P3' is any C-terminal residue.</text>
        <dbReference type="EC" id="3.4.26.1"/>
    </reaction>
</comment>
<evidence type="ECO:0000256" key="2">
    <source>
        <dbReference type="ARBA" id="ARBA00006897"/>
    </source>
</evidence>
<dbReference type="EMBL" id="JAUEPO010000002">
    <property type="protein sequence ID" value="KAK3333301.1"/>
    <property type="molecule type" value="Genomic_DNA"/>
</dbReference>
<dbReference type="InterPro" id="IPR039731">
    <property type="entry name" value="Rce1"/>
</dbReference>
<reference evidence="13" key="1">
    <citation type="journal article" date="2023" name="Mol. Phylogenet. Evol.">
        <title>Genome-scale phylogeny and comparative genomics of the fungal order Sordariales.</title>
        <authorList>
            <person name="Hensen N."/>
            <person name="Bonometti L."/>
            <person name="Westerberg I."/>
            <person name="Brannstrom I.O."/>
            <person name="Guillou S."/>
            <person name="Cros-Aarteil S."/>
            <person name="Calhoun S."/>
            <person name="Haridas S."/>
            <person name="Kuo A."/>
            <person name="Mondo S."/>
            <person name="Pangilinan J."/>
            <person name="Riley R."/>
            <person name="LaButti K."/>
            <person name="Andreopoulos B."/>
            <person name="Lipzen A."/>
            <person name="Chen C."/>
            <person name="Yan M."/>
            <person name="Daum C."/>
            <person name="Ng V."/>
            <person name="Clum A."/>
            <person name="Steindorff A."/>
            <person name="Ohm R.A."/>
            <person name="Martin F."/>
            <person name="Silar P."/>
            <person name="Natvig D.O."/>
            <person name="Lalanne C."/>
            <person name="Gautier V."/>
            <person name="Ament-Velasquez S.L."/>
            <person name="Kruys A."/>
            <person name="Hutchinson M.I."/>
            <person name="Powell A.J."/>
            <person name="Barry K."/>
            <person name="Miller A.N."/>
            <person name="Grigoriev I.V."/>
            <person name="Debuchy R."/>
            <person name="Gladieux P."/>
            <person name="Hiltunen Thoren M."/>
            <person name="Johannesson H."/>
        </authorList>
    </citation>
    <scope>NUCLEOTIDE SEQUENCE</scope>
    <source>
        <strain evidence="13">SMH4131-1</strain>
    </source>
</reference>
<dbReference type="GO" id="GO:0005789">
    <property type="term" value="C:endoplasmic reticulum membrane"/>
    <property type="evidence" value="ECO:0007669"/>
    <property type="project" value="UniProtKB-SubCell"/>
</dbReference>
<feature type="transmembrane region" description="Helical" evidence="11">
    <location>
        <begin position="117"/>
        <end position="135"/>
    </location>
</feature>
<evidence type="ECO:0000256" key="4">
    <source>
        <dbReference type="ARBA" id="ARBA00022692"/>
    </source>
</evidence>
<proteinExistence type="inferred from homology"/>
<comment type="similarity">
    <text evidence="2">Belongs to the peptidase U48 family.</text>
</comment>
<comment type="caution">
    <text evidence="13">The sequence shown here is derived from an EMBL/GenBank/DDBJ whole genome shotgun (WGS) entry which is preliminary data.</text>
</comment>
<protein>
    <recommendedName>
        <fullName evidence="10">intramembrane prenyl-peptidase Rce1</fullName>
        <ecNumber evidence="10">3.4.26.1</ecNumber>
    </recommendedName>
</protein>
<gene>
    <name evidence="13" type="ORF">B0T19DRAFT_398996</name>
</gene>
<evidence type="ECO:0000313" key="14">
    <source>
        <dbReference type="Proteomes" id="UP001286456"/>
    </source>
</evidence>
<evidence type="ECO:0000256" key="11">
    <source>
        <dbReference type="SAM" id="Phobius"/>
    </source>
</evidence>
<keyword evidence="7 11" id="KW-1133">Transmembrane helix</keyword>
<feature type="transmembrane region" description="Helical" evidence="11">
    <location>
        <begin position="30"/>
        <end position="48"/>
    </location>
</feature>
<dbReference type="PANTHER" id="PTHR13046">
    <property type="entry name" value="PROTEASE U48 CAAX PRENYL PROTEASE RCE1"/>
    <property type="match status" value="1"/>
</dbReference>
<keyword evidence="4 11" id="KW-0812">Transmembrane</keyword>
<keyword evidence="14" id="KW-1185">Reference proteome</keyword>
<evidence type="ECO:0000256" key="10">
    <source>
        <dbReference type="ARBA" id="ARBA00049729"/>
    </source>
</evidence>
<dbReference type="GO" id="GO:0004222">
    <property type="term" value="F:metalloendopeptidase activity"/>
    <property type="evidence" value="ECO:0007669"/>
    <property type="project" value="InterPro"/>
</dbReference>
<dbReference type="Pfam" id="PF02517">
    <property type="entry name" value="Rce1-like"/>
    <property type="match status" value="1"/>
</dbReference>
<dbReference type="EC" id="3.4.26.1" evidence="10"/>
<dbReference type="PANTHER" id="PTHR13046:SF0">
    <property type="entry name" value="CAAX PRENYL PROTEASE 2"/>
    <property type="match status" value="1"/>
</dbReference>
<feature type="domain" description="CAAX prenyl protease 2/Lysostaphin resistance protein A-like" evidence="12">
    <location>
        <begin position="155"/>
        <end position="262"/>
    </location>
</feature>
<evidence type="ECO:0000256" key="5">
    <source>
        <dbReference type="ARBA" id="ARBA00022801"/>
    </source>
</evidence>
<organism evidence="13 14">
    <name type="scientific">Cercophora scortea</name>
    <dbReference type="NCBI Taxonomy" id="314031"/>
    <lineage>
        <taxon>Eukaryota</taxon>
        <taxon>Fungi</taxon>
        <taxon>Dikarya</taxon>
        <taxon>Ascomycota</taxon>
        <taxon>Pezizomycotina</taxon>
        <taxon>Sordariomycetes</taxon>
        <taxon>Sordariomycetidae</taxon>
        <taxon>Sordariales</taxon>
        <taxon>Lasiosphaeriaceae</taxon>
        <taxon>Cercophora</taxon>
    </lineage>
</organism>
<keyword evidence="8 11" id="KW-0472">Membrane</keyword>
<name>A0AAE0MHY9_9PEZI</name>
<feature type="transmembrane region" description="Helical" evidence="11">
    <location>
        <begin position="69"/>
        <end position="87"/>
    </location>
</feature>
<comment type="subcellular location">
    <subcellularLocation>
        <location evidence="1">Endoplasmic reticulum membrane</location>
        <topology evidence="1">Multi-pass membrane protein</topology>
    </subcellularLocation>
</comment>
<evidence type="ECO:0000256" key="8">
    <source>
        <dbReference type="ARBA" id="ARBA00023136"/>
    </source>
</evidence>
<dbReference type="InterPro" id="IPR003675">
    <property type="entry name" value="Rce1/LyrA-like_dom"/>
</dbReference>
<evidence type="ECO:0000256" key="7">
    <source>
        <dbReference type="ARBA" id="ARBA00022989"/>
    </source>
</evidence>
<reference evidence="13" key="2">
    <citation type="submission" date="2023-06" db="EMBL/GenBank/DDBJ databases">
        <authorList>
            <consortium name="Lawrence Berkeley National Laboratory"/>
            <person name="Haridas S."/>
            <person name="Hensen N."/>
            <person name="Bonometti L."/>
            <person name="Westerberg I."/>
            <person name="Brannstrom I.O."/>
            <person name="Guillou S."/>
            <person name="Cros-Aarteil S."/>
            <person name="Calhoun S."/>
            <person name="Kuo A."/>
            <person name="Mondo S."/>
            <person name="Pangilinan J."/>
            <person name="Riley R."/>
            <person name="Labutti K."/>
            <person name="Andreopoulos B."/>
            <person name="Lipzen A."/>
            <person name="Chen C."/>
            <person name="Yanf M."/>
            <person name="Daum C."/>
            <person name="Ng V."/>
            <person name="Clum A."/>
            <person name="Steindorff A."/>
            <person name="Ohm R."/>
            <person name="Martin F."/>
            <person name="Silar P."/>
            <person name="Natvig D."/>
            <person name="Lalanne C."/>
            <person name="Gautier V."/>
            <person name="Ament-Velasquez S.L."/>
            <person name="Kruys A."/>
            <person name="Hutchinson M.I."/>
            <person name="Powell A.J."/>
            <person name="Barry K."/>
            <person name="Miller A.N."/>
            <person name="Grigoriev I.V."/>
            <person name="Debuchy R."/>
            <person name="Gladieux P."/>
            <person name="Thoren M.H."/>
            <person name="Johannesson H."/>
        </authorList>
    </citation>
    <scope>NUCLEOTIDE SEQUENCE</scope>
    <source>
        <strain evidence="13">SMH4131-1</strain>
    </source>
</reference>
<sequence>MSKSDDSLRSLFKAGISSHPTNPPLTTTTASLLIALYALVYFVPFYFSRTARPSPTLSRDTPSVIRARIGSVTVSCAVCCATTYLVLTQTGSAPASTSKVLHLMGIWPPALADSARAVLLTALLFLGPLYSYLIVDDGWRSWLALEPLRELWEEWTVWRNYVAGPITEEILYRSASIPLMLAAQAPVKETILLSPFLFGLSHFHHFYEFRLTHPQVPIAAAVARSLFQLTYTTLFGAYATFLFVRTGSLPAVCAVHAFCNAMGLPRLWGRVRRPWEWEESAVGGQRSSSVLWSVGYYVLLVVGAVSWYRNLWALTQSGNALISPEAFLSM</sequence>
<accession>A0AAE0MHY9</accession>
<evidence type="ECO:0000256" key="1">
    <source>
        <dbReference type="ARBA" id="ARBA00004477"/>
    </source>
</evidence>
<dbReference type="AlphaFoldDB" id="A0AAE0MHY9"/>
<dbReference type="GO" id="GO:0071586">
    <property type="term" value="P:CAAX-box protein processing"/>
    <property type="evidence" value="ECO:0007669"/>
    <property type="project" value="InterPro"/>
</dbReference>
<evidence type="ECO:0000256" key="9">
    <source>
        <dbReference type="ARBA" id="ARBA00047280"/>
    </source>
</evidence>
<keyword evidence="3 13" id="KW-0645">Protease</keyword>